<protein>
    <submittedName>
        <fullName evidence="1">Uncharacterized protein</fullName>
    </submittedName>
</protein>
<comment type="caution">
    <text evidence="1">The sequence shown here is derived from an EMBL/GenBank/DDBJ whole genome shotgun (WGS) entry which is preliminary data.</text>
</comment>
<accession>A0A4C1X8M6</accession>
<reference evidence="1 2" key="1">
    <citation type="journal article" date="2019" name="Commun. Biol.">
        <title>The bagworm genome reveals a unique fibroin gene that provides high tensile strength.</title>
        <authorList>
            <person name="Kono N."/>
            <person name="Nakamura H."/>
            <person name="Ohtoshi R."/>
            <person name="Tomita M."/>
            <person name="Numata K."/>
            <person name="Arakawa K."/>
        </authorList>
    </citation>
    <scope>NUCLEOTIDE SEQUENCE [LARGE SCALE GENOMIC DNA]</scope>
</reference>
<evidence type="ECO:0000313" key="1">
    <source>
        <dbReference type="EMBL" id="GBP58587.1"/>
    </source>
</evidence>
<dbReference type="Proteomes" id="UP000299102">
    <property type="component" value="Unassembled WGS sequence"/>
</dbReference>
<organism evidence="1 2">
    <name type="scientific">Eumeta variegata</name>
    <name type="common">Bagworm moth</name>
    <name type="synonym">Eumeta japonica</name>
    <dbReference type="NCBI Taxonomy" id="151549"/>
    <lineage>
        <taxon>Eukaryota</taxon>
        <taxon>Metazoa</taxon>
        <taxon>Ecdysozoa</taxon>
        <taxon>Arthropoda</taxon>
        <taxon>Hexapoda</taxon>
        <taxon>Insecta</taxon>
        <taxon>Pterygota</taxon>
        <taxon>Neoptera</taxon>
        <taxon>Endopterygota</taxon>
        <taxon>Lepidoptera</taxon>
        <taxon>Glossata</taxon>
        <taxon>Ditrysia</taxon>
        <taxon>Tineoidea</taxon>
        <taxon>Psychidae</taxon>
        <taxon>Oiketicinae</taxon>
        <taxon>Eumeta</taxon>
    </lineage>
</organism>
<dbReference type="EMBL" id="BGZK01000739">
    <property type="protein sequence ID" value="GBP58587.1"/>
    <property type="molecule type" value="Genomic_DNA"/>
</dbReference>
<dbReference type="AlphaFoldDB" id="A0A4C1X8M6"/>
<name>A0A4C1X8M6_EUMVA</name>
<gene>
    <name evidence="1" type="ORF">EVAR_40870_1</name>
</gene>
<evidence type="ECO:0000313" key="2">
    <source>
        <dbReference type="Proteomes" id="UP000299102"/>
    </source>
</evidence>
<proteinExistence type="predicted"/>
<keyword evidence="2" id="KW-1185">Reference proteome</keyword>
<sequence>MNADFLIIFELTDLIKLVFDDLGWRKDLERTSGPGPSLASPTDTGGLILYLPIFSLTHLRRMSTPRQHSTRCAEVERQCNPHWVTTDQQASGSVWRIEIPPSLRRESNSKPWAIYAAERNQNCDVYLKRVVMY</sequence>